<evidence type="ECO:0000256" key="11">
    <source>
        <dbReference type="ARBA" id="ARBA00037628"/>
    </source>
</evidence>
<dbReference type="PANTHER" id="PTHR31297">
    <property type="entry name" value="GLUCAN ENDO-1,6-BETA-GLUCOSIDASE B"/>
    <property type="match status" value="1"/>
</dbReference>
<keyword evidence="8" id="KW-0326">Glycosidase</keyword>
<keyword evidence="5" id="KW-0378">Hydrolase</keyword>
<dbReference type="Gene3D" id="3.20.20.80">
    <property type="entry name" value="Glycosidases"/>
    <property type="match status" value="1"/>
</dbReference>
<dbReference type="InterPro" id="IPR001547">
    <property type="entry name" value="Glyco_hydro_5"/>
</dbReference>
<dbReference type="CDD" id="cd04080">
    <property type="entry name" value="CBM6_cellulase-like"/>
    <property type="match status" value="1"/>
</dbReference>
<dbReference type="PANTHER" id="PTHR31297:SF39">
    <property type="entry name" value="GLUCAN ENDO-1,6-BETA-GLUCOSIDASE B"/>
    <property type="match status" value="1"/>
</dbReference>
<dbReference type="InterPro" id="IPR017853">
    <property type="entry name" value="GH"/>
</dbReference>
<dbReference type="GO" id="GO:0000272">
    <property type="term" value="P:polysaccharide catabolic process"/>
    <property type="evidence" value="ECO:0007669"/>
    <property type="project" value="UniProtKB-KW"/>
</dbReference>
<feature type="compositionally biased region" description="Low complexity" evidence="16">
    <location>
        <begin position="829"/>
        <end position="838"/>
    </location>
</feature>
<keyword evidence="4 17" id="KW-0732">Signal</keyword>
<evidence type="ECO:0000256" key="15">
    <source>
        <dbReference type="ARBA" id="ARBA00043257"/>
    </source>
</evidence>
<comment type="subcellular location">
    <subcellularLocation>
        <location evidence="1">Secreted</location>
    </subcellularLocation>
</comment>
<dbReference type="InterPro" id="IPR006584">
    <property type="entry name" value="Cellulose-bd_IV"/>
</dbReference>
<evidence type="ECO:0000256" key="7">
    <source>
        <dbReference type="ARBA" id="ARBA00023277"/>
    </source>
</evidence>
<dbReference type="Pfam" id="PF03422">
    <property type="entry name" value="CBM_6"/>
    <property type="match status" value="1"/>
</dbReference>
<dbReference type="SUPFAM" id="SSF51445">
    <property type="entry name" value="(Trans)glycosidases"/>
    <property type="match status" value="1"/>
</dbReference>
<evidence type="ECO:0000256" key="2">
    <source>
        <dbReference type="ARBA" id="ARBA00005641"/>
    </source>
</evidence>
<name>A0ABD3R5L7_9STRA</name>
<feature type="compositionally biased region" description="Low complexity" evidence="16">
    <location>
        <begin position="729"/>
        <end position="745"/>
    </location>
</feature>
<keyword evidence="20" id="KW-1185">Reference proteome</keyword>
<evidence type="ECO:0000313" key="20">
    <source>
        <dbReference type="Proteomes" id="UP001530377"/>
    </source>
</evidence>
<protein>
    <recommendedName>
        <fullName evidence="12">glucan endo-1,6-beta-glucosidase</fullName>
        <ecNumber evidence="12">3.2.1.75</ecNumber>
    </recommendedName>
    <alternativeName>
        <fullName evidence="14">Beta-1,6-glucanase B</fullName>
    </alternativeName>
    <alternativeName>
        <fullName evidence="13">Endo-1,6-beta-D-glucanase B</fullName>
    </alternativeName>
    <alternativeName>
        <fullName evidence="15">Endo-1,6-beta-glucanase B</fullName>
    </alternativeName>
</protein>
<dbReference type="InterPro" id="IPR008999">
    <property type="entry name" value="Actin-crosslinking"/>
</dbReference>
<feature type="compositionally biased region" description="Low complexity" evidence="16">
    <location>
        <begin position="752"/>
        <end position="807"/>
    </location>
</feature>
<dbReference type="Gene3D" id="2.60.120.260">
    <property type="entry name" value="Galactose-binding domain-like"/>
    <property type="match status" value="1"/>
</dbReference>
<dbReference type="Gene3D" id="2.80.10.50">
    <property type="match status" value="1"/>
</dbReference>
<keyword evidence="9" id="KW-0624">Polysaccharide degradation</keyword>
<feature type="chain" id="PRO_5044894197" description="glucan endo-1,6-beta-glucosidase" evidence="17">
    <location>
        <begin position="28"/>
        <end position="838"/>
    </location>
</feature>
<keyword evidence="3" id="KW-0964">Secreted</keyword>
<dbReference type="AlphaFoldDB" id="A0ABD3R5L7"/>
<dbReference type="Proteomes" id="UP001530377">
    <property type="component" value="Unassembled WGS sequence"/>
</dbReference>
<sequence length="838" mass="92488">MLNFTFTKLTALAGVFIFAVKSATVECAKPLRMVQLLSEVNGFYVTAYWPNGALRVDSVAYSHASTFEVHLVPGRNDQWQLRALKNNKYIAAANGGGSICTADRDIASGWETFTVTELGNNRVQLKTFDGHFLGIDGSLTSSLIATATKADSWETFKVVEVPQRRGVNAGSWLVPEKWMFKPEKCSELWAGTTSVDLFSLTATVSEKFGREEMNRRMKRHWSTWLTETDFEIMASQGVNHVRLPIGHWDIVESPHYVFGGAEYIDMAIKWAAARGMTVSIDLHGAPGSQNGMDHSGRSPTVNWHLNSENIKLTVKVLGMISERWGENPAVWGIEMLNEPSTIIPRDILTQFYRDGYAAIRQHSPTVHVVMNSFGGQHESWKDALPEPQYRNVVLDVHLYAAFSDGNHIELATNWGKEIRSLTPYYPVIVGEMSLAVKNRELSPQDREIFADLSMTSFVENAYGYMFWSYKLRGKDEAWAFKDAFKYVKDYYLPGSQPPPPPTSYCGCNSCTQTVWDKIVTDSAGGHSCGSRIAWLQDNECLSEASACDKVASEFPAECQCGSMSCSSTSQPTTYVPLTAKPTSRMPTPPTPTVPTSTPRPTTENTIQIQAENYLYMQGVQIEDTSDVNGGKNVGYIDTGDWMSYPEVTIPSTGTYRVEYRVAGSGGSLRLEKAGGTQEYGTISIQNTGGWQTWQTVSHTVTLNAGPIAFGIKAIGGGWNINWFRITMASSPTTSGPTTRKPSSKPTTRRPSLRPTSRPTNEPTTTTEPTTTEPTTNEPNTNEPTTNEPTTNEPTTNAPTTHKPTSKPTTRKPTTRKPTTSKPTTRKPTSKPATAKPIL</sequence>
<evidence type="ECO:0000256" key="14">
    <source>
        <dbReference type="ARBA" id="ARBA00042025"/>
    </source>
</evidence>
<evidence type="ECO:0000256" key="10">
    <source>
        <dbReference type="ARBA" id="ARBA00036633"/>
    </source>
</evidence>
<comment type="function">
    <text evidence="11">Beta-glucanases participate in the metabolism of beta-glucan, the main structural component of the cell wall. Acts on lutean, pustulan and 1,6-oligo-beta-D-glucosides.</text>
</comment>
<evidence type="ECO:0000256" key="1">
    <source>
        <dbReference type="ARBA" id="ARBA00004613"/>
    </source>
</evidence>
<dbReference type="InterPro" id="IPR008979">
    <property type="entry name" value="Galactose-bd-like_sf"/>
</dbReference>
<keyword evidence="7" id="KW-0119">Carbohydrate metabolism</keyword>
<evidence type="ECO:0000259" key="18">
    <source>
        <dbReference type="PROSITE" id="PS51175"/>
    </source>
</evidence>
<evidence type="ECO:0000256" key="5">
    <source>
        <dbReference type="ARBA" id="ARBA00022801"/>
    </source>
</evidence>
<dbReference type="EMBL" id="JALLPB020000572">
    <property type="protein sequence ID" value="KAL3807887.1"/>
    <property type="molecule type" value="Genomic_DNA"/>
</dbReference>
<dbReference type="SUPFAM" id="SSF50405">
    <property type="entry name" value="Actin-crosslinking proteins"/>
    <property type="match status" value="1"/>
</dbReference>
<organism evidence="19 20">
    <name type="scientific">Cyclostephanos tholiformis</name>
    <dbReference type="NCBI Taxonomy" id="382380"/>
    <lineage>
        <taxon>Eukaryota</taxon>
        <taxon>Sar</taxon>
        <taxon>Stramenopiles</taxon>
        <taxon>Ochrophyta</taxon>
        <taxon>Bacillariophyta</taxon>
        <taxon>Coscinodiscophyceae</taxon>
        <taxon>Thalassiosirophycidae</taxon>
        <taxon>Stephanodiscales</taxon>
        <taxon>Stephanodiscaceae</taxon>
        <taxon>Cyclostephanos</taxon>
    </lineage>
</organism>
<evidence type="ECO:0000256" key="12">
    <source>
        <dbReference type="ARBA" id="ARBA00038935"/>
    </source>
</evidence>
<evidence type="ECO:0000256" key="16">
    <source>
        <dbReference type="SAM" id="MobiDB-lite"/>
    </source>
</evidence>
<comment type="caution">
    <text evidence="19">The sequence shown here is derived from an EMBL/GenBank/DDBJ whole genome shotgun (WGS) entry which is preliminary data.</text>
</comment>
<gene>
    <name evidence="19" type="ORF">ACHAXA_011217</name>
</gene>
<evidence type="ECO:0000256" key="4">
    <source>
        <dbReference type="ARBA" id="ARBA00022729"/>
    </source>
</evidence>
<evidence type="ECO:0000256" key="9">
    <source>
        <dbReference type="ARBA" id="ARBA00023326"/>
    </source>
</evidence>
<dbReference type="Pfam" id="PF25490">
    <property type="entry name" value="DUF7910"/>
    <property type="match status" value="1"/>
</dbReference>
<feature type="region of interest" description="Disordered" evidence="16">
    <location>
        <begin position="728"/>
        <end position="838"/>
    </location>
</feature>
<evidence type="ECO:0000256" key="3">
    <source>
        <dbReference type="ARBA" id="ARBA00022525"/>
    </source>
</evidence>
<evidence type="ECO:0000256" key="8">
    <source>
        <dbReference type="ARBA" id="ARBA00023295"/>
    </source>
</evidence>
<dbReference type="Pfam" id="PF00150">
    <property type="entry name" value="Cellulase"/>
    <property type="match status" value="1"/>
</dbReference>
<dbReference type="GO" id="GO:0005576">
    <property type="term" value="C:extracellular region"/>
    <property type="evidence" value="ECO:0007669"/>
    <property type="project" value="UniProtKB-SubCell"/>
</dbReference>
<dbReference type="PROSITE" id="PS51175">
    <property type="entry name" value="CBM6"/>
    <property type="match status" value="1"/>
</dbReference>
<dbReference type="CDD" id="cd00257">
    <property type="entry name" value="beta-trefoil_FSCN-like"/>
    <property type="match status" value="1"/>
</dbReference>
<feature type="signal peptide" evidence="17">
    <location>
        <begin position="1"/>
        <end position="27"/>
    </location>
</feature>
<evidence type="ECO:0000256" key="6">
    <source>
        <dbReference type="ARBA" id="ARBA00023180"/>
    </source>
</evidence>
<proteinExistence type="inferred from homology"/>
<dbReference type="InterPro" id="IPR050386">
    <property type="entry name" value="Glycosyl_hydrolase_5"/>
</dbReference>
<evidence type="ECO:0000256" key="13">
    <source>
        <dbReference type="ARBA" id="ARBA00041472"/>
    </source>
</evidence>
<comment type="catalytic activity">
    <reaction evidence="10">
        <text>Random hydrolysis of (1-&gt;6)-linkages in (1-&gt;6)-beta-D-glucans.</text>
        <dbReference type="EC" id="3.2.1.75"/>
    </reaction>
</comment>
<dbReference type="InterPro" id="IPR057232">
    <property type="entry name" value="DUF7910"/>
</dbReference>
<keyword evidence="6" id="KW-0325">Glycoprotein</keyword>
<comment type="similarity">
    <text evidence="2">Belongs to the glycosyl hydrolase 5 (cellulase A) family.</text>
</comment>
<accession>A0ABD3R5L7</accession>
<reference evidence="19 20" key="1">
    <citation type="submission" date="2024-10" db="EMBL/GenBank/DDBJ databases">
        <title>Updated reference genomes for cyclostephanoid diatoms.</title>
        <authorList>
            <person name="Roberts W.R."/>
            <person name="Alverson A.J."/>
        </authorList>
    </citation>
    <scope>NUCLEOTIDE SEQUENCE [LARGE SCALE GENOMIC DNA]</scope>
    <source>
        <strain evidence="19 20">AJA228-03</strain>
    </source>
</reference>
<feature type="region of interest" description="Disordered" evidence="16">
    <location>
        <begin position="578"/>
        <end position="601"/>
    </location>
</feature>
<dbReference type="GO" id="GO:0046557">
    <property type="term" value="F:glucan endo-1,6-beta-glucosidase activity"/>
    <property type="evidence" value="ECO:0007669"/>
    <property type="project" value="UniProtKB-EC"/>
</dbReference>
<dbReference type="InterPro" id="IPR005084">
    <property type="entry name" value="CBM6"/>
</dbReference>
<evidence type="ECO:0000313" key="19">
    <source>
        <dbReference type="EMBL" id="KAL3807887.1"/>
    </source>
</evidence>
<dbReference type="EC" id="3.2.1.75" evidence="12"/>
<dbReference type="SUPFAM" id="SSF49785">
    <property type="entry name" value="Galactose-binding domain-like"/>
    <property type="match status" value="1"/>
</dbReference>
<evidence type="ECO:0000256" key="17">
    <source>
        <dbReference type="SAM" id="SignalP"/>
    </source>
</evidence>
<feature type="domain" description="CBM6" evidence="18">
    <location>
        <begin position="606"/>
        <end position="726"/>
    </location>
</feature>
<dbReference type="SMART" id="SM00606">
    <property type="entry name" value="CBD_IV"/>
    <property type="match status" value="1"/>
</dbReference>